<evidence type="ECO:0000256" key="5">
    <source>
        <dbReference type="ARBA" id="ARBA00054899"/>
    </source>
</evidence>
<feature type="binding site" evidence="7">
    <location>
        <position position="339"/>
    </location>
    <ligand>
        <name>substrate</name>
    </ligand>
</feature>
<evidence type="ECO:0000256" key="1">
    <source>
        <dbReference type="ARBA" id="ARBA00001933"/>
    </source>
</evidence>
<evidence type="ECO:0000313" key="13">
    <source>
        <dbReference type="Proteomes" id="UP000306409"/>
    </source>
</evidence>
<dbReference type="GO" id="GO:0019265">
    <property type="term" value="P:glycine biosynthetic process, by transamination of glyoxylate"/>
    <property type="evidence" value="ECO:0007669"/>
    <property type="project" value="TreeGrafter"/>
</dbReference>
<keyword evidence="12" id="KW-0032">Aminotransferase</keyword>
<reference evidence="12 13" key="1">
    <citation type="submission" date="2020-09" db="EMBL/GenBank/DDBJ databases">
        <title>Characterization and genome sequencing of Ruminiclostridium sp. nov. MA18.</title>
        <authorList>
            <person name="Rettenmaier R."/>
            <person name="Kowollik M.-L."/>
            <person name="Liebl W."/>
            <person name="Zverlov V."/>
        </authorList>
    </citation>
    <scope>NUCLEOTIDE SEQUENCE [LARGE SCALE GENOMIC DNA]</scope>
    <source>
        <strain evidence="12 13">MA18</strain>
    </source>
</reference>
<dbReference type="RefSeq" id="WP_137698506.1">
    <property type="nucleotide sequence ID" value="NZ_CP061336.1"/>
</dbReference>
<dbReference type="GO" id="GO:0004760">
    <property type="term" value="F:L-serine-pyruvate transaminase activity"/>
    <property type="evidence" value="ECO:0007669"/>
    <property type="project" value="TreeGrafter"/>
</dbReference>
<dbReference type="SUPFAM" id="SSF53383">
    <property type="entry name" value="PLP-dependent transferases"/>
    <property type="match status" value="1"/>
</dbReference>
<evidence type="ECO:0000256" key="10">
    <source>
        <dbReference type="RuleBase" id="RU004504"/>
    </source>
</evidence>
<dbReference type="PIRSF" id="PIRSF000524">
    <property type="entry name" value="SPT"/>
    <property type="match status" value="1"/>
</dbReference>
<keyword evidence="13" id="KW-1185">Reference proteome</keyword>
<dbReference type="AlphaFoldDB" id="A0A4U7JAU4"/>
<dbReference type="Pfam" id="PF00266">
    <property type="entry name" value="Aminotran_5"/>
    <property type="match status" value="1"/>
</dbReference>
<keyword evidence="12" id="KW-0808">Transferase</keyword>
<evidence type="ECO:0000256" key="9">
    <source>
        <dbReference type="RuleBase" id="RU004075"/>
    </source>
</evidence>
<comment type="cofactor">
    <cofactor evidence="1 8 10">
        <name>pyridoxal 5'-phosphate</name>
        <dbReference type="ChEBI" id="CHEBI:597326"/>
    </cofactor>
</comment>
<keyword evidence="4 8" id="KW-0663">Pyridoxal phosphate</keyword>
<proteinExistence type="inferred from homology"/>
<evidence type="ECO:0000256" key="2">
    <source>
        <dbReference type="ARBA" id="ARBA00009236"/>
    </source>
</evidence>
<accession>A0A4U7JAU4</accession>
<dbReference type="Gene3D" id="3.90.1150.10">
    <property type="entry name" value="Aspartate Aminotransferase, domain 1"/>
    <property type="match status" value="1"/>
</dbReference>
<dbReference type="Gene3D" id="3.40.640.10">
    <property type="entry name" value="Type I PLP-dependent aspartate aminotransferase-like (Major domain)"/>
    <property type="match status" value="1"/>
</dbReference>
<organism evidence="12 13">
    <name type="scientific">Ruminiclostridium herbifermentans</name>
    <dbReference type="NCBI Taxonomy" id="2488810"/>
    <lineage>
        <taxon>Bacteria</taxon>
        <taxon>Bacillati</taxon>
        <taxon>Bacillota</taxon>
        <taxon>Clostridia</taxon>
        <taxon>Eubacteriales</taxon>
        <taxon>Oscillospiraceae</taxon>
        <taxon>Ruminiclostridium</taxon>
    </lineage>
</organism>
<evidence type="ECO:0000256" key="7">
    <source>
        <dbReference type="PIRSR" id="PIRSR000524-1"/>
    </source>
</evidence>
<dbReference type="OrthoDB" id="389074at2"/>
<dbReference type="PANTHER" id="PTHR21152">
    <property type="entry name" value="AMINOTRANSFERASE CLASS V"/>
    <property type="match status" value="1"/>
</dbReference>
<dbReference type="GO" id="GO:0008453">
    <property type="term" value="F:alanine-glyoxylate transaminase activity"/>
    <property type="evidence" value="ECO:0007669"/>
    <property type="project" value="TreeGrafter"/>
</dbReference>
<sequence>MEKEKLLMTPGPTMIPPRVLEVMRRQIIHHRTKEFEAIFDGLEEDLKFVFQTKNPVLVLASSGTGGMEAAVVNLFSPGDTVLAISVGNFGDRFADIAKTFGLNVKKLAVNWGEAVNVNDVKKILDEDVDNEIKAILVTHNETSTGVTNDIEAIGKLTKDTKRLLVVDAISSLGGLELQMDNWGLDVVVTGSQKALMAPPGLAFVGLSDKAWDAVENSKLPKFYWDFKKYKKGLMKAGENPPYTPAITIMMAQAEALKMIKEEGLENVYARHKKLALATQAGVKALGLELLPNQDVSSYIITAVKAPEGIDIAKVIKTLNLKYDIMITGGQKDLKGKIFRIGHCGYTDGLDLIKTFAALEYALSDAGYKVEMGVSVGAVQKALQ</sequence>
<evidence type="ECO:0000256" key="6">
    <source>
        <dbReference type="ARBA" id="ARBA00079151"/>
    </source>
</evidence>
<evidence type="ECO:0000256" key="3">
    <source>
        <dbReference type="ARBA" id="ARBA00011771"/>
    </source>
</evidence>
<name>A0A4U7JAU4_9FIRM</name>
<dbReference type="KEGG" id="rher:EHE19_006360"/>
<gene>
    <name evidence="12" type="ORF">EHE19_006360</name>
</gene>
<evidence type="ECO:0000256" key="4">
    <source>
        <dbReference type="ARBA" id="ARBA00022898"/>
    </source>
</evidence>
<dbReference type="InterPro" id="IPR015421">
    <property type="entry name" value="PyrdxlP-dep_Trfase_major"/>
</dbReference>
<comment type="similarity">
    <text evidence="2 9">Belongs to the class-V pyridoxal-phosphate-dependent aminotransferase family.</text>
</comment>
<dbReference type="PROSITE" id="PS00595">
    <property type="entry name" value="AA_TRANSFER_CLASS_5"/>
    <property type="match status" value="1"/>
</dbReference>
<feature type="domain" description="Aminotransferase class V" evidence="11">
    <location>
        <begin position="7"/>
        <end position="331"/>
    </location>
</feature>
<protein>
    <recommendedName>
        <fullName evidence="6">Tritium exchange subunit</fullName>
    </recommendedName>
</protein>
<evidence type="ECO:0000256" key="8">
    <source>
        <dbReference type="PIRSR" id="PIRSR000524-50"/>
    </source>
</evidence>
<dbReference type="PANTHER" id="PTHR21152:SF40">
    <property type="entry name" value="ALANINE--GLYOXYLATE AMINOTRANSFERASE"/>
    <property type="match status" value="1"/>
</dbReference>
<dbReference type="Proteomes" id="UP000306409">
    <property type="component" value="Chromosome"/>
</dbReference>
<evidence type="ECO:0000313" key="12">
    <source>
        <dbReference type="EMBL" id="QNU68060.1"/>
    </source>
</evidence>
<dbReference type="InterPro" id="IPR020578">
    <property type="entry name" value="Aminotrans_V_PyrdxlP_BS"/>
</dbReference>
<evidence type="ECO:0000259" key="11">
    <source>
        <dbReference type="Pfam" id="PF00266"/>
    </source>
</evidence>
<dbReference type="EMBL" id="CP061336">
    <property type="protein sequence ID" value="QNU68060.1"/>
    <property type="molecule type" value="Genomic_DNA"/>
</dbReference>
<comment type="subunit">
    <text evidence="3">Heterodimer of a large and a small subunit.</text>
</comment>
<dbReference type="InterPro" id="IPR000192">
    <property type="entry name" value="Aminotrans_V_dom"/>
</dbReference>
<dbReference type="InterPro" id="IPR015424">
    <property type="entry name" value="PyrdxlP-dep_Trfase"/>
</dbReference>
<dbReference type="FunFam" id="3.40.640.10:FF:000054">
    <property type="entry name" value="Serine--glyoxylate aminotransferase"/>
    <property type="match status" value="1"/>
</dbReference>
<feature type="modified residue" description="N6-(pyridoxal phosphate)lysine" evidence="8">
    <location>
        <position position="193"/>
    </location>
</feature>
<comment type="function">
    <text evidence="5">Soluble hydrogenase catalyzes both production and consumption of hydrogen from suitable artificial electron donors or acceptors. This subunit catalyzes the tritium-exchange activity.</text>
</comment>
<dbReference type="InterPro" id="IPR015422">
    <property type="entry name" value="PyrdxlP-dep_Trfase_small"/>
</dbReference>
<dbReference type="InterPro" id="IPR024169">
    <property type="entry name" value="SP_NH2Trfase/AEP_transaminase"/>
</dbReference>